<evidence type="ECO:0000256" key="6">
    <source>
        <dbReference type="ARBA" id="ARBA00022556"/>
    </source>
</evidence>
<dbReference type="EC" id="2.7.1.130" evidence="3 13"/>
<keyword evidence="5 13" id="KW-0444">Lipid biosynthesis</keyword>
<evidence type="ECO:0000256" key="12">
    <source>
        <dbReference type="ARBA" id="ARBA00029757"/>
    </source>
</evidence>
<keyword evidence="6 13" id="KW-0441">Lipid A biosynthesis</keyword>
<evidence type="ECO:0000256" key="8">
    <source>
        <dbReference type="ARBA" id="ARBA00022741"/>
    </source>
</evidence>
<comment type="similarity">
    <text evidence="13">Belongs to the LpxK family.</text>
</comment>
<evidence type="ECO:0000313" key="15">
    <source>
        <dbReference type="Proteomes" id="UP000276634"/>
    </source>
</evidence>
<dbReference type="GO" id="GO:0009029">
    <property type="term" value="F:lipid-A 4'-kinase activity"/>
    <property type="evidence" value="ECO:0007669"/>
    <property type="project" value="UniProtKB-UniRule"/>
</dbReference>
<evidence type="ECO:0000256" key="4">
    <source>
        <dbReference type="ARBA" id="ARBA00016436"/>
    </source>
</evidence>
<dbReference type="GO" id="GO:0005524">
    <property type="term" value="F:ATP binding"/>
    <property type="evidence" value="ECO:0007669"/>
    <property type="project" value="UniProtKB-UniRule"/>
</dbReference>
<organism evidence="14 15">
    <name type="scientific">Inmirania thermothiophila</name>
    <dbReference type="NCBI Taxonomy" id="1750597"/>
    <lineage>
        <taxon>Bacteria</taxon>
        <taxon>Pseudomonadati</taxon>
        <taxon>Pseudomonadota</taxon>
        <taxon>Gammaproteobacteria</taxon>
        <taxon>Chromatiales</taxon>
        <taxon>Ectothiorhodospiraceae</taxon>
        <taxon>Inmirania</taxon>
    </lineage>
</organism>
<comment type="function">
    <text evidence="1 13">Transfers the gamma-phosphate of ATP to the 4'-position of a tetraacyldisaccharide 1-phosphate intermediate (termed DS-1-P) to form tetraacyldisaccharide 1,4'-bis-phosphate (lipid IVA).</text>
</comment>
<keyword evidence="9 13" id="KW-0418">Kinase</keyword>
<dbReference type="UniPathway" id="UPA00359">
    <property type="reaction ID" value="UER00482"/>
</dbReference>
<evidence type="ECO:0000256" key="11">
    <source>
        <dbReference type="ARBA" id="ARBA00023098"/>
    </source>
</evidence>
<evidence type="ECO:0000256" key="13">
    <source>
        <dbReference type="HAMAP-Rule" id="MF_00409"/>
    </source>
</evidence>
<evidence type="ECO:0000313" key="14">
    <source>
        <dbReference type="EMBL" id="ROR32651.1"/>
    </source>
</evidence>
<dbReference type="EMBL" id="RJVI01000002">
    <property type="protein sequence ID" value="ROR32651.1"/>
    <property type="molecule type" value="Genomic_DNA"/>
</dbReference>
<dbReference type="Proteomes" id="UP000276634">
    <property type="component" value="Unassembled WGS sequence"/>
</dbReference>
<gene>
    <name evidence="13" type="primary">lpxK</name>
    <name evidence="14" type="ORF">EDC57_1857</name>
</gene>
<dbReference type="GO" id="GO:0009244">
    <property type="term" value="P:lipopolysaccharide core region biosynthetic process"/>
    <property type="evidence" value="ECO:0007669"/>
    <property type="project" value="TreeGrafter"/>
</dbReference>
<dbReference type="GO" id="GO:0005886">
    <property type="term" value="C:plasma membrane"/>
    <property type="evidence" value="ECO:0007669"/>
    <property type="project" value="TreeGrafter"/>
</dbReference>
<evidence type="ECO:0000256" key="10">
    <source>
        <dbReference type="ARBA" id="ARBA00022840"/>
    </source>
</evidence>
<evidence type="ECO:0000256" key="5">
    <source>
        <dbReference type="ARBA" id="ARBA00022516"/>
    </source>
</evidence>
<comment type="catalytic activity">
    <reaction evidence="13">
        <text>a lipid A disaccharide + ATP = a lipid IVA + ADP + H(+)</text>
        <dbReference type="Rhea" id="RHEA:67840"/>
        <dbReference type="ChEBI" id="CHEBI:15378"/>
        <dbReference type="ChEBI" id="CHEBI:30616"/>
        <dbReference type="ChEBI" id="CHEBI:176343"/>
        <dbReference type="ChEBI" id="CHEBI:176425"/>
        <dbReference type="ChEBI" id="CHEBI:456216"/>
        <dbReference type="EC" id="2.7.1.130"/>
    </reaction>
</comment>
<evidence type="ECO:0000256" key="2">
    <source>
        <dbReference type="ARBA" id="ARBA00004870"/>
    </source>
</evidence>
<dbReference type="PANTHER" id="PTHR42724">
    <property type="entry name" value="TETRAACYLDISACCHARIDE 4'-KINASE"/>
    <property type="match status" value="1"/>
</dbReference>
<dbReference type="NCBIfam" id="TIGR00682">
    <property type="entry name" value="lpxK"/>
    <property type="match status" value="1"/>
</dbReference>
<evidence type="ECO:0000256" key="7">
    <source>
        <dbReference type="ARBA" id="ARBA00022679"/>
    </source>
</evidence>
<keyword evidence="8 13" id="KW-0547">Nucleotide-binding</keyword>
<dbReference type="Pfam" id="PF02606">
    <property type="entry name" value="LpxK"/>
    <property type="match status" value="1"/>
</dbReference>
<dbReference type="SUPFAM" id="SSF52540">
    <property type="entry name" value="P-loop containing nucleoside triphosphate hydrolases"/>
    <property type="match status" value="1"/>
</dbReference>
<accession>A0A3N1Y295</accession>
<comment type="caution">
    <text evidence="14">The sequence shown here is derived from an EMBL/GenBank/DDBJ whole genome shotgun (WGS) entry which is preliminary data.</text>
</comment>
<comment type="pathway">
    <text evidence="2 13">Glycolipid biosynthesis; lipid IV(A) biosynthesis; lipid IV(A) from (3R)-3-hydroxytetradecanoyl-[acyl-carrier-protein] and UDP-N-acetyl-alpha-D-glucosamine: step 6/6.</text>
</comment>
<sequence length="324" mass="34862">MMALERAWYGPRHHPLALLLAPLGLLYCGLAAARRGLYRRGLLARHDPGAPVVVVGNLTVGGTGKTPLVAWIVAHLGAAGRRPGIVARGYGGRSRWWPRRVEPGSDPDEVGDEPVLLARRTGVPVWVGPDRVAAARRAVAEGCDVLVADDGLQHERLARRVEIAVVDGARGLGNRRCLPAGPLREPARRLREVDLVVAHGGGWPGAHRLRLEPEGVVELATGARRAEPASLGPRVHAVAGIGHPERFFDALRAAGLEVAAHPFPDHHRFRPQELAFGDGLPVLMTEKDAVKCARFARPGLWYVPVRAVVDEAFGARLLALLEGE</sequence>
<dbReference type="InterPro" id="IPR027417">
    <property type="entry name" value="P-loop_NTPase"/>
</dbReference>
<keyword evidence="10 13" id="KW-0067">ATP-binding</keyword>
<evidence type="ECO:0000256" key="3">
    <source>
        <dbReference type="ARBA" id="ARBA00012071"/>
    </source>
</evidence>
<dbReference type="GO" id="GO:0009245">
    <property type="term" value="P:lipid A biosynthetic process"/>
    <property type="evidence" value="ECO:0007669"/>
    <property type="project" value="UniProtKB-UniRule"/>
</dbReference>
<name>A0A3N1Y295_9GAMM</name>
<dbReference type="PANTHER" id="PTHR42724:SF1">
    <property type="entry name" value="TETRAACYLDISACCHARIDE 4'-KINASE, MITOCHONDRIAL-RELATED"/>
    <property type="match status" value="1"/>
</dbReference>
<evidence type="ECO:0000256" key="1">
    <source>
        <dbReference type="ARBA" id="ARBA00002274"/>
    </source>
</evidence>
<keyword evidence="7 13" id="KW-0808">Transferase</keyword>
<keyword evidence="15" id="KW-1185">Reference proteome</keyword>
<evidence type="ECO:0000256" key="9">
    <source>
        <dbReference type="ARBA" id="ARBA00022777"/>
    </source>
</evidence>
<proteinExistence type="inferred from homology"/>
<dbReference type="HAMAP" id="MF_00409">
    <property type="entry name" value="LpxK"/>
    <property type="match status" value="1"/>
</dbReference>
<protein>
    <recommendedName>
        <fullName evidence="4 13">Tetraacyldisaccharide 4'-kinase</fullName>
        <ecNumber evidence="3 13">2.7.1.130</ecNumber>
    </recommendedName>
    <alternativeName>
        <fullName evidence="12 13">Lipid A 4'-kinase</fullName>
    </alternativeName>
</protein>
<dbReference type="AlphaFoldDB" id="A0A3N1Y295"/>
<keyword evidence="11 13" id="KW-0443">Lipid metabolism</keyword>
<feature type="binding site" evidence="13">
    <location>
        <begin position="59"/>
        <end position="66"/>
    </location>
    <ligand>
        <name>ATP</name>
        <dbReference type="ChEBI" id="CHEBI:30616"/>
    </ligand>
</feature>
<reference evidence="14 15" key="1">
    <citation type="submission" date="2018-11" db="EMBL/GenBank/DDBJ databases">
        <title>Genomic Encyclopedia of Type Strains, Phase IV (KMG-IV): sequencing the most valuable type-strain genomes for metagenomic binning, comparative biology and taxonomic classification.</title>
        <authorList>
            <person name="Goeker M."/>
        </authorList>
    </citation>
    <scope>NUCLEOTIDE SEQUENCE [LARGE SCALE GENOMIC DNA]</scope>
    <source>
        <strain evidence="14 15">DSM 100275</strain>
    </source>
</reference>
<dbReference type="InterPro" id="IPR003758">
    <property type="entry name" value="LpxK"/>
</dbReference>